<evidence type="ECO:0000256" key="8">
    <source>
        <dbReference type="ARBA" id="ARBA00022723"/>
    </source>
</evidence>
<dbReference type="EMBL" id="JH432147">
    <property type="status" value="NOT_ANNOTATED_CDS"/>
    <property type="molecule type" value="Genomic_DNA"/>
</dbReference>
<feature type="domain" description="Peptidase M16 C-terminal" evidence="16">
    <location>
        <begin position="212"/>
        <end position="396"/>
    </location>
</feature>
<dbReference type="GO" id="GO:0004222">
    <property type="term" value="F:metalloendopeptidase activity"/>
    <property type="evidence" value="ECO:0007669"/>
    <property type="project" value="UniProtKB-EC"/>
</dbReference>
<evidence type="ECO:0000259" key="16">
    <source>
        <dbReference type="Pfam" id="PF05193"/>
    </source>
</evidence>
<dbReference type="HOGENOM" id="CLU_336273_0_0_1"/>
<reference evidence="18" key="1">
    <citation type="submission" date="2011-05" db="EMBL/GenBank/DDBJ databases">
        <authorList>
            <person name="Richards S.R."/>
            <person name="Qu J."/>
            <person name="Jiang H."/>
            <person name="Jhangiani S.N."/>
            <person name="Agravi P."/>
            <person name="Goodspeed R."/>
            <person name="Gross S."/>
            <person name="Mandapat C."/>
            <person name="Jackson L."/>
            <person name="Mathew T."/>
            <person name="Pu L."/>
            <person name="Thornton R."/>
            <person name="Saada N."/>
            <person name="Wilczek-Boney K.B."/>
            <person name="Lee S."/>
            <person name="Kovar C."/>
            <person name="Wu Y."/>
            <person name="Scherer S.E."/>
            <person name="Worley K.C."/>
            <person name="Muzny D.M."/>
            <person name="Gibbs R."/>
        </authorList>
    </citation>
    <scope>NUCLEOTIDE SEQUENCE</scope>
    <source>
        <strain evidence="18">Brora</strain>
    </source>
</reference>
<sequence>MAVRLVKAASSGLKLAAQSNSIIPKRWSGPGVGRARILSYQDALASIPETTITTLSNGIRVGTETTPLPICTVGVWLDAGSRYETNRTNGVANLLEHMLFKGTQKRPQAELEAEIEAMGAHLNAYTTREQTAFYFKCMAQDLPKAVEILGDIMQNSKLEESEIEREKGVIMREMEEAETNISDVVFDHLHSMAYQGTPLGMTVLGPPENIKSMTKNDIINYIKNTCKGPRIVLAAAGGVRHEELVELGNQHFNKITQTYEGAVPILTPTRFTGSEMRHRDDWMPFANIALAVEGAGWISPDCIPLMVASSMVGNWDQTHGGGQNLSSNVASIVAKNKACHSFQSFYTCYRDTGLWGIQFICEAMKCEMTLYAIQEEWMRMCTSLTFTEVERAKNTLRTKLLDQLDGTTGVCEDIGRQLLSFNRRIPLIELEAQIAAVTPQTIRDVLMTYVYNRCPAVAAVGPRRKEMCSTKKGSVLTCELYHLFQEYIHGGCTNVPDSRLLEAMVSEPVNNAAKRKRLRKKFKSWAARLAIRPVDGRLIYKSTGKLIVPEEFFVPTIERKHSFNGQKHLTLSQTIDAIMGEYSVGKREFGIDRDLIVAVVNHCSHPDCQRAFFQRQHHRNTSQGNLGHEFRKQIIALKLFPPNNDGNYTSSTAMIPKEEMNYEEPGYILPNDIPTFDENNVDDQPTESETRNCGGLKMTKCRHDHRFAPIQPKPLGKFRNYHVHDEKKLGDVKNNPWHIPVRCVPVPHGIAVARSLKNDKSSSIANLGSRGDENVKCDNGDKPPVRVDELYLLLLKRIQMIRRVLRPSLSTNSARLQDILRTYINDGVGIIQRLRHDVAMPPPNRTSC</sequence>
<dbReference type="PhylomeDB" id="T1JF60"/>
<dbReference type="AlphaFoldDB" id="T1JF60"/>
<reference evidence="17" key="2">
    <citation type="submission" date="2015-02" db="UniProtKB">
        <authorList>
            <consortium name="EnsemblMetazoa"/>
        </authorList>
    </citation>
    <scope>IDENTIFICATION</scope>
</reference>
<evidence type="ECO:0000256" key="11">
    <source>
        <dbReference type="ARBA" id="ARBA00022946"/>
    </source>
</evidence>
<name>T1JF60_STRMM</name>
<feature type="domain" description="Peptidase M16 N-terminal" evidence="15">
    <location>
        <begin position="64"/>
        <end position="206"/>
    </location>
</feature>
<evidence type="ECO:0000256" key="6">
    <source>
        <dbReference type="ARBA" id="ARBA00020510"/>
    </source>
</evidence>
<comment type="similarity">
    <text evidence="4">Belongs to the peptidase M16 family.</text>
</comment>
<dbReference type="eggNOG" id="KOG0960">
    <property type="taxonomic scope" value="Eukaryota"/>
</dbReference>
<evidence type="ECO:0000256" key="1">
    <source>
        <dbReference type="ARBA" id="ARBA00001098"/>
    </source>
</evidence>
<dbReference type="GO" id="GO:0006627">
    <property type="term" value="P:protein processing involved in protein targeting to mitochondrion"/>
    <property type="evidence" value="ECO:0007669"/>
    <property type="project" value="TreeGrafter"/>
</dbReference>
<keyword evidence="11" id="KW-0809">Transit peptide</keyword>
<keyword evidence="10" id="KW-0862">Zinc</keyword>
<dbReference type="EC" id="3.4.24.64" evidence="5"/>
<evidence type="ECO:0000256" key="4">
    <source>
        <dbReference type="ARBA" id="ARBA00007261"/>
    </source>
</evidence>
<dbReference type="InterPro" id="IPR011765">
    <property type="entry name" value="Pept_M16_N"/>
</dbReference>
<evidence type="ECO:0000256" key="14">
    <source>
        <dbReference type="ARBA" id="ARBA00031018"/>
    </source>
</evidence>
<dbReference type="FunFam" id="3.30.830.10:FF:000001">
    <property type="entry name" value="Mitochondrial-processing peptidase subunit beta, mitochondrial"/>
    <property type="match status" value="1"/>
</dbReference>
<evidence type="ECO:0000256" key="9">
    <source>
        <dbReference type="ARBA" id="ARBA00022801"/>
    </source>
</evidence>
<keyword evidence="7" id="KW-0645">Protease</keyword>
<dbReference type="PANTHER" id="PTHR11851:SF149">
    <property type="entry name" value="GH01077P"/>
    <property type="match status" value="1"/>
</dbReference>
<evidence type="ECO:0000259" key="15">
    <source>
        <dbReference type="Pfam" id="PF00675"/>
    </source>
</evidence>
<dbReference type="Pfam" id="PF00675">
    <property type="entry name" value="Peptidase_M16"/>
    <property type="match status" value="1"/>
</dbReference>
<protein>
    <recommendedName>
        <fullName evidence="6">Mitochondrial-processing peptidase subunit beta</fullName>
        <ecNumber evidence="5">3.4.24.64</ecNumber>
    </recommendedName>
    <alternativeName>
        <fullName evidence="14">Beta-MPP</fullName>
    </alternativeName>
</protein>
<dbReference type="Gene3D" id="3.30.830.10">
    <property type="entry name" value="Metalloenzyme, LuxS/M16 peptidase-like"/>
    <property type="match status" value="2"/>
</dbReference>
<keyword evidence="18" id="KW-1185">Reference proteome</keyword>
<dbReference type="InterPro" id="IPR007863">
    <property type="entry name" value="Peptidase_M16_C"/>
</dbReference>
<evidence type="ECO:0000256" key="10">
    <source>
        <dbReference type="ARBA" id="ARBA00022833"/>
    </source>
</evidence>
<comment type="catalytic activity">
    <reaction evidence="1">
        <text>Release of N-terminal transit peptides from precursor proteins imported into the mitochondrion, typically with Arg in position P2.</text>
        <dbReference type="EC" id="3.4.24.64"/>
    </reaction>
</comment>
<dbReference type="GO" id="GO:0005759">
    <property type="term" value="C:mitochondrial matrix"/>
    <property type="evidence" value="ECO:0007669"/>
    <property type="project" value="UniProtKB-ARBA"/>
</dbReference>
<dbReference type="InterPro" id="IPR050361">
    <property type="entry name" value="MPP/UQCRC_Complex"/>
</dbReference>
<dbReference type="SUPFAM" id="SSF63411">
    <property type="entry name" value="LuxS/MPP-like metallohydrolase"/>
    <property type="match status" value="2"/>
</dbReference>
<dbReference type="InterPro" id="IPR011249">
    <property type="entry name" value="Metalloenz_LuxS/M16"/>
</dbReference>
<keyword evidence="12" id="KW-0482">Metalloprotease</keyword>
<keyword evidence="9" id="KW-0378">Hydrolase</keyword>
<dbReference type="STRING" id="126957.T1JF60"/>
<dbReference type="PANTHER" id="PTHR11851">
    <property type="entry name" value="METALLOPROTEASE"/>
    <property type="match status" value="1"/>
</dbReference>
<evidence type="ECO:0000256" key="5">
    <source>
        <dbReference type="ARBA" id="ARBA00012299"/>
    </source>
</evidence>
<dbReference type="Pfam" id="PF05193">
    <property type="entry name" value="Peptidase_M16_C"/>
    <property type="match status" value="1"/>
</dbReference>
<keyword evidence="13" id="KW-0496">Mitochondrion</keyword>
<accession>T1JF60</accession>
<evidence type="ECO:0000313" key="18">
    <source>
        <dbReference type="Proteomes" id="UP000014500"/>
    </source>
</evidence>
<comment type="subcellular location">
    <subcellularLocation>
        <location evidence="3">Mitochondrion</location>
    </subcellularLocation>
</comment>
<comment type="cofactor">
    <cofactor evidence="2">
        <name>Zn(2+)</name>
        <dbReference type="ChEBI" id="CHEBI:29105"/>
    </cofactor>
</comment>
<evidence type="ECO:0000256" key="13">
    <source>
        <dbReference type="ARBA" id="ARBA00023128"/>
    </source>
</evidence>
<proteinExistence type="inferred from homology"/>
<dbReference type="FunFam" id="3.30.830.10:FF:000002">
    <property type="entry name" value="Mitochondrial-processing peptidase subunit beta"/>
    <property type="match status" value="1"/>
</dbReference>
<dbReference type="Proteomes" id="UP000014500">
    <property type="component" value="Unassembled WGS sequence"/>
</dbReference>
<keyword evidence="8" id="KW-0479">Metal-binding</keyword>
<evidence type="ECO:0000256" key="3">
    <source>
        <dbReference type="ARBA" id="ARBA00004173"/>
    </source>
</evidence>
<dbReference type="EnsemblMetazoa" id="SMAR012469-RA">
    <property type="protein sequence ID" value="SMAR012469-PA"/>
    <property type="gene ID" value="SMAR012469"/>
</dbReference>
<evidence type="ECO:0000313" key="17">
    <source>
        <dbReference type="EnsemblMetazoa" id="SMAR012469-PA"/>
    </source>
</evidence>
<evidence type="ECO:0000256" key="12">
    <source>
        <dbReference type="ARBA" id="ARBA00023049"/>
    </source>
</evidence>
<dbReference type="GO" id="GO:0046872">
    <property type="term" value="F:metal ion binding"/>
    <property type="evidence" value="ECO:0007669"/>
    <property type="project" value="UniProtKB-KW"/>
</dbReference>
<evidence type="ECO:0000256" key="2">
    <source>
        <dbReference type="ARBA" id="ARBA00001947"/>
    </source>
</evidence>
<organism evidence="17 18">
    <name type="scientific">Strigamia maritima</name>
    <name type="common">European centipede</name>
    <name type="synonym">Geophilus maritimus</name>
    <dbReference type="NCBI Taxonomy" id="126957"/>
    <lineage>
        <taxon>Eukaryota</taxon>
        <taxon>Metazoa</taxon>
        <taxon>Ecdysozoa</taxon>
        <taxon>Arthropoda</taxon>
        <taxon>Myriapoda</taxon>
        <taxon>Chilopoda</taxon>
        <taxon>Pleurostigmophora</taxon>
        <taxon>Geophilomorpha</taxon>
        <taxon>Linotaeniidae</taxon>
        <taxon>Strigamia</taxon>
    </lineage>
</organism>
<evidence type="ECO:0000256" key="7">
    <source>
        <dbReference type="ARBA" id="ARBA00022670"/>
    </source>
</evidence>